<proteinExistence type="predicted"/>
<keyword evidence="2" id="KW-1185">Reference proteome</keyword>
<gene>
    <name evidence="1" type="ORF">PsorP6_008283</name>
</gene>
<name>A0ACC0WBW5_9STRA</name>
<comment type="caution">
    <text evidence="1">The sequence shown here is derived from an EMBL/GenBank/DDBJ whole genome shotgun (WGS) entry which is preliminary data.</text>
</comment>
<sequence length="968" mass="105935">MLRLVKVTIHAAIFLQVLPCATSVTGREVSPTTQDIERVQGRVYPETEFVATTNDEERGVSPSSEKENHEEETEDEKEERMSESDFVFTTPIPGAPPPPTYEHMMKVMGPSLAKFNKTMPEKSAPVAEMDSDKSESEKDDTPSPPKEKETKSKKTEKDDEEVSEVVEKKSKADSEDDTESNKRSDDEETKEEDEKDDTSTDKATNEDEEREEENDEDEPVTKKKKRTEVDDEKDAGDKELNDLLSSLSGGDKDSSLGGMFEGGNGSLDVDALMKQFGSMFGDDMGGLNLFGDPSLPQNKTVEFDDIRLSELYGGIEDGDAFSDVKNVKFGQMLLNITVRGAARVDSIGLSVMTQDTYVDLVHGGKGGGKAFLEPEMGETIKKVEVHWGEHKGKICIFYIKMTISSGKYIAAGKKTSNVATLKPPKGYQIGGFYGRADHKGIYCLGAVYTRSGVQDLWVTDVMALTDKRTPDIYQYKTTIRNWVGPLTAAPDTACYKKNAGLSKQRKCPSGYHRNGNDCAAQCPLMFPVECFSMCLPQNGDCAMEIVGKVSAAAGVALNFATAGIFGVLFKVFKGAKHALACAINIVNAVKSIIFYTRYVQVTIPQTHIEKLMDKAFQLQVAILDIPLAVCACLGIQVPPLLQFSAFALAIGSALIMMGVMVHEAIFGSKENVLLMLREAGAMNTTELNSEEIDLQTILNTKNGTCGYEMRTLTNRVLGKVYQARNNHTEAETNDLRVKVSKSQIVQVDIPTVTNHCMGDLMKNKTSAAAFKTREVLRKTLGVIVDQIVEDGTTDMGKNVVKQDKALEFANMGLFILSMFDPTGIAWMASEFVQPVCGPTDYLGEIDDGTLYDALALTTVDQAFLGSYGIWKKVGDGTVTIHFHSVDIYDVNVVIHSAGDKIAEVRVPAGKTATWASTVKELQDKTLYLDRWRPGLFGLSGSGGGSLLMWVPRSSEGGKLILHARVNVS</sequence>
<organism evidence="1 2">
    <name type="scientific">Peronosclerospora sorghi</name>
    <dbReference type="NCBI Taxonomy" id="230839"/>
    <lineage>
        <taxon>Eukaryota</taxon>
        <taxon>Sar</taxon>
        <taxon>Stramenopiles</taxon>
        <taxon>Oomycota</taxon>
        <taxon>Peronosporomycetes</taxon>
        <taxon>Peronosporales</taxon>
        <taxon>Peronosporaceae</taxon>
        <taxon>Peronosclerospora</taxon>
    </lineage>
</organism>
<dbReference type="Proteomes" id="UP001163321">
    <property type="component" value="Chromosome 3"/>
</dbReference>
<protein>
    <submittedName>
        <fullName evidence="1">Uncharacterized protein</fullName>
    </submittedName>
</protein>
<evidence type="ECO:0000313" key="2">
    <source>
        <dbReference type="Proteomes" id="UP001163321"/>
    </source>
</evidence>
<accession>A0ACC0WBW5</accession>
<evidence type="ECO:0000313" key="1">
    <source>
        <dbReference type="EMBL" id="KAI9915912.1"/>
    </source>
</evidence>
<reference evidence="1 2" key="1">
    <citation type="journal article" date="2022" name="bioRxiv">
        <title>The genome of the oomycete Peronosclerospora sorghi, a cosmopolitan pathogen of maize and sorghum, is inflated with dispersed pseudogenes.</title>
        <authorList>
            <person name="Fletcher K."/>
            <person name="Martin F."/>
            <person name="Isakeit T."/>
            <person name="Cavanaugh K."/>
            <person name="Magill C."/>
            <person name="Michelmore R."/>
        </authorList>
    </citation>
    <scope>NUCLEOTIDE SEQUENCE [LARGE SCALE GENOMIC DNA]</scope>
    <source>
        <strain evidence="1">P6</strain>
    </source>
</reference>
<dbReference type="EMBL" id="CM047582">
    <property type="protein sequence ID" value="KAI9915912.1"/>
    <property type="molecule type" value="Genomic_DNA"/>
</dbReference>